<evidence type="ECO:0000313" key="1">
    <source>
        <dbReference type="EMBL" id="KAF9624212.1"/>
    </source>
</evidence>
<sequence length="92" mass="10931">MSVLTFLLNYRLEDVWDKQIASKLRDLLASKGYFIRWSKASAWESRPLVATTDWTRIAEPVMRLYIETIDRSWIESKESALVWHHQDADLDF</sequence>
<dbReference type="PANTHER" id="PTHR10788:SF14">
    <property type="entry name" value="ALPHA,ALPHA-TREHALOSE-PHOSPHATE SYNTHASE [UDP-FORMING] 9-RELATED"/>
    <property type="match status" value="1"/>
</dbReference>
<evidence type="ECO:0000313" key="2">
    <source>
        <dbReference type="Proteomes" id="UP000631114"/>
    </source>
</evidence>
<dbReference type="PANTHER" id="PTHR10788">
    <property type="entry name" value="TREHALOSE-6-PHOSPHATE SYNTHASE"/>
    <property type="match status" value="1"/>
</dbReference>
<dbReference type="OrthoDB" id="755951at2759"/>
<dbReference type="AlphaFoldDB" id="A0A835IXU3"/>
<dbReference type="GO" id="GO:0005992">
    <property type="term" value="P:trehalose biosynthetic process"/>
    <property type="evidence" value="ECO:0007669"/>
    <property type="project" value="InterPro"/>
</dbReference>
<dbReference type="Pfam" id="PF02358">
    <property type="entry name" value="Trehalose_PPase"/>
    <property type="match status" value="1"/>
</dbReference>
<dbReference type="EMBL" id="JADFTS010000001">
    <property type="protein sequence ID" value="KAF9624212.1"/>
    <property type="molecule type" value="Genomic_DNA"/>
</dbReference>
<organism evidence="1 2">
    <name type="scientific">Coptis chinensis</name>
    <dbReference type="NCBI Taxonomy" id="261450"/>
    <lineage>
        <taxon>Eukaryota</taxon>
        <taxon>Viridiplantae</taxon>
        <taxon>Streptophyta</taxon>
        <taxon>Embryophyta</taxon>
        <taxon>Tracheophyta</taxon>
        <taxon>Spermatophyta</taxon>
        <taxon>Magnoliopsida</taxon>
        <taxon>Ranunculales</taxon>
        <taxon>Ranunculaceae</taxon>
        <taxon>Coptidoideae</taxon>
        <taxon>Coptis</taxon>
    </lineage>
</organism>
<reference evidence="1 2" key="1">
    <citation type="submission" date="2020-10" db="EMBL/GenBank/DDBJ databases">
        <title>The Coptis chinensis genome and diversification of protoberbering-type alkaloids.</title>
        <authorList>
            <person name="Wang B."/>
            <person name="Shu S."/>
            <person name="Song C."/>
            <person name="Liu Y."/>
        </authorList>
    </citation>
    <scope>NUCLEOTIDE SEQUENCE [LARGE SCALE GENOMIC DNA]</scope>
    <source>
        <strain evidence="1">HL-2020</strain>
        <tissue evidence="1">Leaf</tissue>
    </source>
</reference>
<dbReference type="SUPFAM" id="SSF56784">
    <property type="entry name" value="HAD-like"/>
    <property type="match status" value="1"/>
</dbReference>
<dbReference type="InterPro" id="IPR003337">
    <property type="entry name" value="Trehalose_PPase"/>
</dbReference>
<name>A0A835IXU3_9MAGN</name>
<gene>
    <name evidence="1" type="ORF">IFM89_008150</name>
</gene>
<dbReference type="InterPro" id="IPR001830">
    <property type="entry name" value="Glyco_trans_20"/>
</dbReference>
<dbReference type="GO" id="GO:0005829">
    <property type="term" value="C:cytosol"/>
    <property type="evidence" value="ECO:0007669"/>
    <property type="project" value="TreeGrafter"/>
</dbReference>
<dbReference type="InterPro" id="IPR036412">
    <property type="entry name" value="HAD-like_sf"/>
</dbReference>
<dbReference type="Proteomes" id="UP000631114">
    <property type="component" value="Unassembled WGS sequence"/>
</dbReference>
<accession>A0A835IXU3</accession>
<dbReference type="GO" id="GO:0004805">
    <property type="term" value="F:trehalose-phosphatase activity"/>
    <property type="evidence" value="ECO:0007669"/>
    <property type="project" value="TreeGrafter"/>
</dbReference>
<protein>
    <submittedName>
        <fullName evidence="1">Uncharacterized protein</fullName>
    </submittedName>
</protein>
<proteinExistence type="predicted"/>
<keyword evidence="2" id="KW-1185">Reference proteome</keyword>
<comment type="caution">
    <text evidence="1">The sequence shown here is derived from an EMBL/GenBank/DDBJ whole genome shotgun (WGS) entry which is preliminary data.</text>
</comment>